<protein>
    <submittedName>
        <fullName evidence="1">Putative membrane protein</fullName>
    </submittedName>
</protein>
<dbReference type="EMBL" id="JACIDJ010000005">
    <property type="protein sequence ID" value="MBB3899348.1"/>
    <property type="molecule type" value="Genomic_DNA"/>
</dbReference>
<name>A0A840ABK6_9PROT</name>
<organism evidence="1 2">
    <name type="scientific">Roseococcus suduntuyensis</name>
    <dbReference type="NCBI Taxonomy" id="455361"/>
    <lineage>
        <taxon>Bacteria</taxon>
        <taxon>Pseudomonadati</taxon>
        <taxon>Pseudomonadota</taxon>
        <taxon>Alphaproteobacteria</taxon>
        <taxon>Acetobacterales</taxon>
        <taxon>Roseomonadaceae</taxon>
        <taxon>Roseococcus</taxon>
    </lineage>
</organism>
<reference evidence="1 2" key="1">
    <citation type="submission" date="2020-08" db="EMBL/GenBank/DDBJ databases">
        <title>Genomic Encyclopedia of Type Strains, Phase IV (KMG-IV): sequencing the most valuable type-strain genomes for metagenomic binning, comparative biology and taxonomic classification.</title>
        <authorList>
            <person name="Goeker M."/>
        </authorList>
    </citation>
    <scope>NUCLEOTIDE SEQUENCE [LARGE SCALE GENOMIC DNA]</scope>
    <source>
        <strain evidence="1 2">DSM 19979</strain>
    </source>
</reference>
<evidence type="ECO:0000313" key="2">
    <source>
        <dbReference type="Proteomes" id="UP000553193"/>
    </source>
</evidence>
<proteinExistence type="predicted"/>
<dbReference type="RefSeq" id="WP_242535107.1">
    <property type="nucleotide sequence ID" value="NZ_JACIDJ010000005.1"/>
</dbReference>
<evidence type="ECO:0000313" key="1">
    <source>
        <dbReference type="EMBL" id="MBB3899348.1"/>
    </source>
</evidence>
<dbReference type="Proteomes" id="UP000553193">
    <property type="component" value="Unassembled WGS sequence"/>
</dbReference>
<keyword evidence="2" id="KW-1185">Reference proteome</keyword>
<comment type="caution">
    <text evidence="1">The sequence shown here is derived from an EMBL/GenBank/DDBJ whole genome shotgun (WGS) entry which is preliminary data.</text>
</comment>
<sequence>MSMLGTLLGLPVMGPLGGVSWIAGKLREAVMAEALDPARIEAGLRKLEKRLDAGEITEEEYDVAEAELLAELRAIRAALAEGAP</sequence>
<dbReference type="Pfam" id="PF05120">
    <property type="entry name" value="GvpG"/>
    <property type="match status" value="1"/>
</dbReference>
<gene>
    <name evidence="1" type="ORF">GGQ83_002800</name>
</gene>
<accession>A0A840ABK6</accession>
<dbReference type="InterPro" id="IPR007804">
    <property type="entry name" value="GvpG"/>
</dbReference>
<dbReference type="AlphaFoldDB" id="A0A840ABK6"/>